<gene>
    <name evidence="1" type="ORF">F6J89_28460</name>
</gene>
<comment type="caution">
    <text evidence="1">The sequence shown here is derived from an EMBL/GenBank/DDBJ whole genome shotgun (WGS) entry which is preliminary data.</text>
</comment>
<dbReference type="EMBL" id="JAAHFQ010000820">
    <property type="protein sequence ID" value="NER31442.1"/>
    <property type="molecule type" value="Genomic_DNA"/>
</dbReference>
<name>A0A6B3NLY6_9CYAN</name>
<reference evidence="1" key="1">
    <citation type="submission" date="2019-11" db="EMBL/GenBank/DDBJ databases">
        <title>Genomic insights into an expanded diversity of filamentous marine cyanobacteria reveals the extraordinary biosynthetic potential of Moorea and Okeania.</title>
        <authorList>
            <person name="Ferreira Leao T."/>
            <person name="Wang M."/>
            <person name="Moss N."/>
            <person name="Da Silva R."/>
            <person name="Sanders J."/>
            <person name="Nurk S."/>
            <person name="Gurevich A."/>
            <person name="Humphrey G."/>
            <person name="Reher R."/>
            <person name="Zhu Q."/>
            <person name="Belda-Ferre P."/>
            <person name="Glukhov E."/>
            <person name="Rex R."/>
            <person name="Dorrestein P.C."/>
            <person name="Knight R."/>
            <person name="Pevzner P."/>
            <person name="Gerwick W.H."/>
            <person name="Gerwick L."/>
        </authorList>
    </citation>
    <scope>NUCLEOTIDE SEQUENCE</scope>
    <source>
        <strain evidence="1">SIO1C4</strain>
    </source>
</reference>
<protein>
    <submittedName>
        <fullName evidence="1">Uncharacterized protein</fullName>
    </submittedName>
</protein>
<accession>A0A6B3NLY6</accession>
<evidence type="ECO:0000313" key="1">
    <source>
        <dbReference type="EMBL" id="NER31442.1"/>
    </source>
</evidence>
<sequence length="154" mass="17395">MGLAVNKTLLALVLALKDVEEVSEAEKSAFRDAADQLQLEPDNWEEHESDLLRVIQDNPKLNQLYRTAKSQLDALSREIPSSLLPTQTELEQVIPTNQTPVTRGFEPIIDDDESYEINNTVINILTTSNPPEIAKKLSLIEKLQQFLKGNREEN</sequence>
<proteinExistence type="predicted"/>
<organism evidence="1">
    <name type="scientific">Symploca sp. SIO1C4</name>
    <dbReference type="NCBI Taxonomy" id="2607765"/>
    <lineage>
        <taxon>Bacteria</taxon>
        <taxon>Bacillati</taxon>
        <taxon>Cyanobacteriota</taxon>
        <taxon>Cyanophyceae</taxon>
        <taxon>Coleofasciculales</taxon>
        <taxon>Coleofasciculaceae</taxon>
        <taxon>Symploca</taxon>
    </lineage>
</organism>
<dbReference type="AlphaFoldDB" id="A0A6B3NLY6"/>